<dbReference type="EMBL" id="GEVI01025915">
    <property type="protein sequence ID" value="JAU06405.1"/>
    <property type="molecule type" value="Transcribed_RNA"/>
</dbReference>
<feature type="region of interest" description="Disordered" evidence="1">
    <location>
        <begin position="76"/>
        <end position="100"/>
    </location>
</feature>
<evidence type="ECO:0000256" key="2">
    <source>
        <dbReference type="SAM" id="Phobius"/>
    </source>
</evidence>
<keyword evidence="2" id="KW-1133">Transmembrane helix</keyword>
<proteinExistence type="predicted"/>
<evidence type="ECO:0000313" key="3">
    <source>
        <dbReference type="EMBL" id="JAU06405.1"/>
    </source>
</evidence>
<evidence type="ECO:0000256" key="1">
    <source>
        <dbReference type="SAM" id="MobiDB-lite"/>
    </source>
</evidence>
<feature type="transmembrane region" description="Helical" evidence="2">
    <location>
        <begin position="36"/>
        <end position="56"/>
    </location>
</feature>
<organism evidence="3">
    <name type="scientific">Noccaea caerulescens</name>
    <name type="common">Alpine penny-cress</name>
    <name type="synonym">Thlaspi caerulescens</name>
    <dbReference type="NCBI Taxonomy" id="107243"/>
    <lineage>
        <taxon>Eukaryota</taxon>
        <taxon>Viridiplantae</taxon>
        <taxon>Streptophyta</taxon>
        <taxon>Embryophyta</taxon>
        <taxon>Tracheophyta</taxon>
        <taxon>Spermatophyta</taxon>
        <taxon>Magnoliopsida</taxon>
        <taxon>eudicotyledons</taxon>
        <taxon>Gunneridae</taxon>
        <taxon>Pentapetalae</taxon>
        <taxon>rosids</taxon>
        <taxon>malvids</taxon>
        <taxon>Brassicales</taxon>
        <taxon>Brassicaceae</taxon>
        <taxon>Coluteocarpeae</taxon>
        <taxon>Noccaea</taxon>
    </lineage>
</organism>
<name>A0A1J3CLW3_NOCCA</name>
<reference evidence="3" key="1">
    <citation type="submission" date="2016-07" db="EMBL/GenBank/DDBJ databases">
        <title>De novo transcriptome assembly of four accessions of the metal hyperaccumulator plant Noccaea caerulescens.</title>
        <authorList>
            <person name="Blande D."/>
            <person name="Halimaa P."/>
            <person name="Tervahauta A.I."/>
            <person name="Aarts M.G."/>
            <person name="Karenlampi S.O."/>
        </authorList>
    </citation>
    <scope>NUCLEOTIDE SEQUENCE</scope>
</reference>
<feature type="compositionally biased region" description="Low complexity" evidence="1">
    <location>
        <begin position="80"/>
        <end position="100"/>
    </location>
</feature>
<accession>A0A1J3CLW3</accession>
<dbReference type="AlphaFoldDB" id="A0A1J3CLW3"/>
<keyword evidence="2" id="KW-0472">Membrane</keyword>
<keyword evidence="2" id="KW-0812">Transmembrane</keyword>
<sequence length="114" mass="12629">MLVVYLLLYIIISLSLSLSSLDHFQSPSHVRYKMSSFVLSRQMCMFLVLVSLVLLVSEASRFPQVHWEQMLPKKLPLTFSSSPSKGTNSISKSSSTSSLNTNSIQISVSSDGKV</sequence>
<protein>
    <submittedName>
        <fullName evidence="3">Uncharacterized protein</fullName>
    </submittedName>
</protein>
<feature type="transmembrane region" description="Helical" evidence="2">
    <location>
        <begin position="6"/>
        <end position="24"/>
    </location>
</feature>
<gene>
    <name evidence="3" type="ORF">GA_TR18857_c0_g1_i1_g.60574</name>
</gene>